<dbReference type="STRING" id="1246637.MTBBW1_1880018"/>
<dbReference type="AlphaFoldDB" id="A0A1W1HAR2"/>
<proteinExistence type="predicted"/>
<evidence type="ECO:0000313" key="1">
    <source>
        <dbReference type="EMBL" id="SLM29581.1"/>
    </source>
</evidence>
<gene>
    <name evidence="1" type="primary">higB</name>
    <name evidence="1" type="ORF">MTBBW1_1880018</name>
</gene>
<evidence type="ECO:0000313" key="2">
    <source>
        <dbReference type="Proteomes" id="UP000191931"/>
    </source>
</evidence>
<sequence length="105" mass="12230">MEFIETPIFTKLICELLPDDDYRMIQKALVLRPEAGKIIQNSGGLRKIRCSFQGRGKRGGLRLIYYLDNPNETIYMLLIYKKSKQTNLSPDQIKILKDLIKELLQ</sequence>
<dbReference type="RefSeq" id="WP_080806636.1">
    <property type="nucleotide sequence ID" value="NZ_LT828554.1"/>
</dbReference>
<protein>
    <submittedName>
        <fullName evidence="1">Toxin higB-2</fullName>
    </submittedName>
</protein>
<keyword evidence="2" id="KW-1185">Reference proteome</keyword>
<dbReference type="Pfam" id="PF06296">
    <property type="entry name" value="RelE"/>
    <property type="match status" value="1"/>
</dbReference>
<dbReference type="OrthoDB" id="197283at2"/>
<dbReference type="EMBL" id="FWEV01000099">
    <property type="protein sequence ID" value="SLM29581.1"/>
    <property type="molecule type" value="Genomic_DNA"/>
</dbReference>
<name>A0A1W1HAR2_9BACT</name>
<dbReference type="InterPro" id="IPR009387">
    <property type="entry name" value="HigB-2"/>
</dbReference>
<dbReference type="Proteomes" id="UP000191931">
    <property type="component" value="Unassembled WGS sequence"/>
</dbReference>
<organism evidence="1 2">
    <name type="scientific">Desulfamplus magnetovallimortis</name>
    <dbReference type="NCBI Taxonomy" id="1246637"/>
    <lineage>
        <taxon>Bacteria</taxon>
        <taxon>Pseudomonadati</taxon>
        <taxon>Thermodesulfobacteriota</taxon>
        <taxon>Desulfobacteria</taxon>
        <taxon>Desulfobacterales</taxon>
        <taxon>Desulfobacteraceae</taxon>
        <taxon>Desulfamplus</taxon>
    </lineage>
</organism>
<dbReference type="PIRSF" id="PIRSF039032">
    <property type="entry name" value="HigB-2"/>
    <property type="match status" value="1"/>
</dbReference>
<reference evidence="1 2" key="1">
    <citation type="submission" date="2017-03" db="EMBL/GenBank/DDBJ databases">
        <authorList>
            <person name="Afonso C.L."/>
            <person name="Miller P.J."/>
            <person name="Scott M.A."/>
            <person name="Spackman E."/>
            <person name="Goraichik I."/>
            <person name="Dimitrov K.M."/>
            <person name="Suarez D.L."/>
            <person name="Swayne D.E."/>
        </authorList>
    </citation>
    <scope>NUCLEOTIDE SEQUENCE [LARGE SCALE GENOMIC DNA]</scope>
    <source>
        <strain evidence="1">PRJEB14757</strain>
    </source>
</reference>
<accession>A0A1W1HAR2</accession>